<dbReference type="PANTHER" id="PTHR35807">
    <property type="entry name" value="TRANSCRIPTIONAL REGULATOR REDD-RELATED"/>
    <property type="match status" value="1"/>
</dbReference>
<dbReference type="InterPro" id="IPR011990">
    <property type="entry name" value="TPR-like_helical_dom_sf"/>
</dbReference>
<dbReference type="CDD" id="cd15831">
    <property type="entry name" value="BTAD"/>
    <property type="match status" value="1"/>
</dbReference>
<keyword evidence="8" id="KW-1185">Reference proteome</keyword>
<dbReference type="InterPro" id="IPR036388">
    <property type="entry name" value="WH-like_DNA-bd_sf"/>
</dbReference>
<dbReference type="SMART" id="SM01043">
    <property type="entry name" value="BTAD"/>
    <property type="match status" value="1"/>
</dbReference>
<comment type="caution">
    <text evidence="7">The sequence shown here is derived from an EMBL/GenBank/DDBJ whole genome shotgun (WGS) entry which is preliminary data.</text>
</comment>
<dbReference type="Gene3D" id="1.10.10.10">
    <property type="entry name" value="Winged helix-like DNA-binding domain superfamily/Winged helix DNA-binding domain"/>
    <property type="match status" value="1"/>
</dbReference>
<dbReference type="InterPro" id="IPR003593">
    <property type="entry name" value="AAA+_ATPase"/>
</dbReference>
<dbReference type="Pfam" id="PF00931">
    <property type="entry name" value="NB-ARC"/>
    <property type="match status" value="1"/>
</dbReference>
<protein>
    <submittedName>
        <fullName evidence="7">AfsR/SARP family transcriptional regulator</fullName>
    </submittedName>
</protein>
<dbReference type="InterPro" id="IPR005158">
    <property type="entry name" value="BTAD"/>
</dbReference>
<organism evidence="7 8">
    <name type="scientific">Lentzea indica</name>
    <dbReference type="NCBI Taxonomy" id="2604800"/>
    <lineage>
        <taxon>Bacteria</taxon>
        <taxon>Bacillati</taxon>
        <taxon>Actinomycetota</taxon>
        <taxon>Actinomycetes</taxon>
        <taxon>Pseudonocardiales</taxon>
        <taxon>Pseudonocardiaceae</taxon>
        <taxon>Lentzea</taxon>
    </lineage>
</organism>
<dbReference type="InterPro" id="IPR027417">
    <property type="entry name" value="P-loop_NTPase"/>
</dbReference>
<dbReference type="InterPro" id="IPR001867">
    <property type="entry name" value="OmpR/PhoB-type_DNA-bd"/>
</dbReference>
<feature type="domain" description="OmpR/PhoB-type" evidence="6">
    <location>
        <begin position="1"/>
        <end position="93"/>
    </location>
</feature>
<evidence type="ECO:0000313" key="7">
    <source>
        <dbReference type="EMBL" id="NKE58163.1"/>
    </source>
</evidence>
<dbReference type="Gene3D" id="3.40.50.300">
    <property type="entry name" value="P-loop containing nucleotide triphosphate hydrolases"/>
    <property type="match status" value="1"/>
</dbReference>
<evidence type="ECO:0000259" key="6">
    <source>
        <dbReference type="PROSITE" id="PS51755"/>
    </source>
</evidence>
<name>A0ABX1FGT0_9PSEU</name>
<dbReference type="InterPro" id="IPR002182">
    <property type="entry name" value="NB-ARC"/>
</dbReference>
<evidence type="ECO:0000256" key="3">
    <source>
        <dbReference type="ARBA" id="ARBA00023125"/>
    </source>
</evidence>
<reference evidence="7 8" key="1">
    <citation type="submission" date="2019-08" db="EMBL/GenBank/DDBJ databases">
        <title>Lentzea from Indian Himalayas.</title>
        <authorList>
            <person name="Mandal S."/>
            <person name="Mallick Gupta A."/>
            <person name="Maiti P.K."/>
            <person name="Sarkar J."/>
            <person name="Mandal S."/>
        </authorList>
    </citation>
    <scope>NUCLEOTIDE SEQUENCE [LARGE SCALE GENOMIC DNA]</scope>
    <source>
        <strain evidence="7 8">PSKA42</strain>
    </source>
</reference>
<dbReference type="SUPFAM" id="SSF46894">
    <property type="entry name" value="C-terminal effector domain of the bipartite response regulators"/>
    <property type="match status" value="1"/>
</dbReference>
<dbReference type="PRINTS" id="PR00364">
    <property type="entry name" value="DISEASERSIST"/>
</dbReference>
<dbReference type="SMART" id="SM00862">
    <property type="entry name" value="Trans_reg_C"/>
    <property type="match status" value="1"/>
</dbReference>
<dbReference type="PROSITE" id="PS51755">
    <property type="entry name" value="OMPR_PHOB"/>
    <property type="match status" value="1"/>
</dbReference>
<dbReference type="RefSeq" id="WP_167974623.1">
    <property type="nucleotide sequence ID" value="NZ_VSRL01000047.1"/>
</dbReference>
<evidence type="ECO:0000256" key="5">
    <source>
        <dbReference type="PROSITE-ProRule" id="PRU01091"/>
    </source>
</evidence>
<dbReference type="InterPro" id="IPR016032">
    <property type="entry name" value="Sig_transdc_resp-reg_C-effctor"/>
</dbReference>
<dbReference type="PANTHER" id="PTHR35807:SF1">
    <property type="entry name" value="TRANSCRIPTIONAL REGULATOR REDD"/>
    <property type="match status" value="1"/>
</dbReference>
<dbReference type="Proteomes" id="UP001515943">
    <property type="component" value="Unassembled WGS sequence"/>
</dbReference>
<dbReference type="EMBL" id="VSRL01000047">
    <property type="protein sequence ID" value="NKE58163.1"/>
    <property type="molecule type" value="Genomic_DNA"/>
</dbReference>
<dbReference type="SUPFAM" id="SSF52540">
    <property type="entry name" value="P-loop containing nucleoside triphosphate hydrolases"/>
    <property type="match status" value="1"/>
</dbReference>
<gene>
    <name evidence="7" type="ORF">FXN61_15580</name>
</gene>
<dbReference type="SUPFAM" id="SSF48452">
    <property type="entry name" value="TPR-like"/>
    <property type="match status" value="3"/>
</dbReference>
<proteinExistence type="inferred from homology"/>
<keyword evidence="2" id="KW-0805">Transcription regulation</keyword>
<evidence type="ECO:0000256" key="4">
    <source>
        <dbReference type="ARBA" id="ARBA00023163"/>
    </source>
</evidence>
<dbReference type="InterPro" id="IPR051677">
    <property type="entry name" value="AfsR-DnrI-RedD_regulator"/>
</dbReference>
<dbReference type="Gene3D" id="1.25.40.10">
    <property type="entry name" value="Tetratricopeptide repeat domain"/>
    <property type="match status" value="3"/>
</dbReference>
<accession>A0ABX1FGT0</accession>
<sequence length="964" mass="105130">MRVEFEFLGDVRAKFNGVPIDLGPVRRRCVFVALLVDAGNGVSMDQLAYRVWGDSVPTGASGTLRAHISRLRHAFANTNIQIARTSAGYLLRADAAEMDLDVFRGLVAEARALQDDRHAARLFERALSLWRGEPFHGLDSTWLHEFRLALAAEHLAARLDRYDVELRLGRHAASLASLRADINAHPLNERLAGQYMTALCRCGRQADALRHYELIRVRLAEELGVDPNPVLQGLHRHVLSGDPDTHSSPRTSTAGFGCHLPPAVPDFVGRSTEISHVVAELTADRAATPIVLLCGPGGVGKSTLAIIVAHRMRAGYPDGQLFVHLSRDVNMFDVEGTLLLQCGVQPAALPAEPAARRALLRTNLTDRRVLVVLDNAQTISQITDVLPGSSTCAVVITSRSMLPTLPVSRRVCLEPLSASDATELLARLAGRHRAAAEPQAVDTITAACDHLPLAIRIAGARLAAMPRTSLTSLADRLRDSAVRLDELDIDGVSVRGVIEVSHAGLQAADQQALQWIATVLGHRFTHWQLEALSGRRDTRRQLERLVSASIVTPFGLDPTGEQQFGLHDLIGLYVREVAGDLPPDTRRHGLRRLLDALLQIATAAHQRVPNRTRFALPFEYRQIQGALPDSTVDRILSRPLVWESSYRELVTSLVPQACAQGWHTDALQLWELTSVPSTPDGVAITEILRDAAQTAGDEALMYRAEYIRATILIYSSLDEATASFTRCVKGFERLGHCRELGYGLTRLAYCRDQLGHYELVMAPATRALDIARRIGDGHLEHIALAEVGQALARDGQFEQARDMLEYGLREAKRVDDAIGLRTLLSRMSAVALTSGDHERAWSHASEWLAVQSESESPFKFALAKLAAGRAALGVNRTAAAMAEIAEAARILADLGNRAGQAQAAHELGRAYLRCGDDLTAAVLLARAADELHDIGAVTASAEVRQQLTKIDVALKQEPADRYGV</sequence>
<evidence type="ECO:0000256" key="2">
    <source>
        <dbReference type="ARBA" id="ARBA00023015"/>
    </source>
</evidence>
<evidence type="ECO:0000256" key="1">
    <source>
        <dbReference type="ARBA" id="ARBA00005820"/>
    </source>
</evidence>
<evidence type="ECO:0000313" key="8">
    <source>
        <dbReference type="Proteomes" id="UP001515943"/>
    </source>
</evidence>
<dbReference type="Pfam" id="PF03704">
    <property type="entry name" value="BTAD"/>
    <property type="match status" value="1"/>
</dbReference>
<keyword evidence="4" id="KW-0804">Transcription</keyword>
<feature type="DNA-binding region" description="OmpR/PhoB-type" evidence="5">
    <location>
        <begin position="1"/>
        <end position="93"/>
    </location>
</feature>
<dbReference type="SMART" id="SM00382">
    <property type="entry name" value="AAA"/>
    <property type="match status" value="1"/>
</dbReference>
<keyword evidence="3 5" id="KW-0238">DNA-binding</keyword>
<comment type="similarity">
    <text evidence="1">Belongs to the AfsR/DnrI/RedD regulatory family.</text>
</comment>